<gene>
    <name evidence="2" type="ORF">ACFSW7_06590</name>
</gene>
<name>A0ABW5UWI0_9MICO</name>
<feature type="transmembrane region" description="Helical" evidence="1">
    <location>
        <begin position="51"/>
        <end position="71"/>
    </location>
</feature>
<comment type="caution">
    <text evidence="2">The sequence shown here is derived from an EMBL/GenBank/DDBJ whole genome shotgun (WGS) entry which is preliminary data.</text>
</comment>
<keyword evidence="3" id="KW-1185">Reference proteome</keyword>
<feature type="transmembrane region" description="Helical" evidence="1">
    <location>
        <begin position="83"/>
        <end position="104"/>
    </location>
</feature>
<accession>A0ABW5UWI0</accession>
<dbReference type="EMBL" id="JBHUNE010000006">
    <property type="protein sequence ID" value="MFD2758041.1"/>
    <property type="molecule type" value="Genomic_DNA"/>
</dbReference>
<feature type="transmembrane region" description="Helical" evidence="1">
    <location>
        <begin position="116"/>
        <end position="136"/>
    </location>
</feature>
<dbReference type="Proteomes" id="UP001597492">
    <property type="component" value="Unassembled WGS sequence"/>
</dbReference>
<reference evidence="3" key="1">
    <citation type="journal article" date="2019" name="Int. J. Syst. Evol. Microbiol.">
        <title>The Global Catalogue of Microorganisms (GCM) 10K type strain sequencing project: providing services to taxonomists for standard genome sequencing and annotation.</title>
        <authorList>
            <consortium name="The Broad Institute Genomics Platform"/>
            <consortium name="The Broad Institute Genome Sequencing Center for Infectious Disease"/>
            <person name="Wu L."/>
            <person name="Ma J."/>
        </authorList>
    </citation>
    <scope>NUCLEOTIDE SEQUENCE [LARGE SCALE GENOMIC DNA]</scope>
    <source>
        <strain evidence="3">TISTR 1514</strain>
    </source>
</reference>
<protein>
    <recommendedName>
        <fullName evidence="4">DUF2975 domain-containing protein</fullName>
    </recommendedName>
</protein>
<evidence type="ECO:0000313" key="2">
    <source>
        <dbReference type="EMBL" id="MFD2758041.1"/>
    </source>
</evidence>
<keyword evidence="1" id="KW-0812">Transmembrane</keyword>
<keyword evidence="1" id="KW-0472">Membrane</keyword>
<evidence type="ECO:0008006" key="4">
    <source>
        <dbReference type="Google" id="ProtNLM"/>
    </source>
</evidence>
<evidence type="ECO:0000256" key="1">
    <source>
        <dbReference type="SAM" id="Phobius"/>
    </source>
</evidence>
<organism evidence="2 3">
    <name type="scientific">Gulosibacter faecalis</name>
    <dbReference type="NCBI Taxonomy" id="272240"/>
    <lineage>
        <taxon>Bacteria</taxon>
        <taxon>Bacillati</taxon>
        <taxon>Actinomycetota</taxon>
        <taxon>Actinomycetes</taxon>
        <taxon>Micrococcales</taxon>
        <taxon>Microbacteriaceae</taxon>
        <taxon>Gulosibacter</taxon>
    </lineage>
</organism>
<keyword evidence="1" id="KW-1133">Transmembrane helix</keyword>
<proteinExistence type="predicted"/>
<evidence type="ECO:0000313" key="3">
    <source>
        <dbReference type="Proteomes" id="UP001597492"/>
    </source>
</evidence>
<dbReference type="RefSeq" id="WP_154651541.1">
    <property type="nucleotide sequence ID" value="NZ_JBHUNE010000006.1"/>
</dbReference>
<feature type="transmembrane region" description="Helical" evidence="1">
    <location>
        <begin position="7"/>
        <end position="28"/>
    </location>
</feature>
<sequence length="154" mass="15404">MRPVLGYAAALGVVMTIVSLPLSALIVLRADRAWAVTTAELFTPEARSGDGLVGLLWGIVAALVVALLVTARNATAGDRPASGVVIATYLLAALTAGLQLVLLVATARVADDLNGIVGAGPGLFIVGGASIAFACAASTAGTRRDHVTAETEVA</sequence>